<evidence type="ECO:0000313" key="2">
    <source>
        <dbReference type="Proteomes" id="UP000186112"/>
    </source>
</evidence>
<dbReference type="EMBL" id="LTDM01000028">
    <property type="protein sequence ID" value="OLS02438.1"/>
    <property type="molecule type" value="Genomic_DNA"/>
</dbReference>
<comment type="caution">
    <text evidence="1">The sequence shown here is derived from an EMBL/GenBank/DDBJ whole genome shotgun (WGS) entry which is preliminary data.</text>
</comment>
<keyword evidence="2" id="KW-1185">Reference proteome</keyword>
<accession>A0A1U7M5H1</accession>
<gene>
    <name evidence="1" type="ORF">TICRE_15900</name>
</gene>
<evidence type="ECO:0000313" key="1">
    <source>
        <dbReference type="EMBL" id="OLS02438.1"/>
    </source>
</evidence>
<dbReference type="AlphaFoldDB" id="A0A1U7M5H1"/>
<dbReference type="Proteomes" id="UP000186112">
    <property type="component" value="Unassembled WGS sequence"/>
</dbReference>
<dbReference type="InterPro" id="IPR008003">
    <property type="entry name" value="DUF739"/>
</dbReference>
<reference evidence="1 2" key="1">
    <citation type="submission" date="2016-02" db="EMBL/GenBank/DDBJ databases">
        <title>Genome sequence of Tissierella creatinophila DSM 6911.</title>
        <authorList>
            <person name="Poehlein A."/>
            <person name="Daniel R."/>
        </authorList>
    </citation>
    <scope>NUCLEOTIDE SEQUENCE [LARGE SCALE GENOMIC DNA]</scope>
    <source>
        <strain evidence="1 2">DSM 6911</strain>
    </source>
</reference>
<dbReference type="OrthoDB" id="2418220at2"/>
<dbReference type="Pfam" id="PF05339">
    <property type="entry name" value="DUF739"/>
    <property type="match status" value="1"/>
</dbReference>
<protein>
    <recommendedName>
        <fullName evidence="3">DUF739 domain-containing protein</fullName>
    </recommendedName>
</protein>
<name>A0A1U7M5H1_TISCR</name>
<organism evidence="1 2">
    <name type="scientific">Tissierella creatinophila DSM 6911</name>
    <dbReference type="NCBI Taxonomy" id="1123403"/>
    <lineage>
        <taxon>Bacteria</taxon>
        <taxon>Bacillati</taxon>
        <taxon>Bacillota</taxon>
        <taxon>Tissierellia</taxon>
        <taxon>Tissierellales</taxon>
        <taxon>Tissierellaceae</taxon>
        <taxon>Tissierella</taxon>
    </lineage>
</organism>
<dbReference type="RefSeq" id="WP_075726867.1">
    <property type="nucleotide sequence ID" value="NZ_LTDM01000028.1"/>
</dbReference>
<proteinExistence type="predicted"/>
<evidence type="ECO:0008006" key="3">
    <source>
        <dbReference type="Google" id="ProtNLM"/>
    </source>
</evidence>
<sequence>MSYNYSKLRGKVIEKFGTLGEFAKAMEWSERTNSLKMNGRIEWKQNEIVTASRLLDIKSEDINIYFFDVGVQRIEQIN</sequence>